<evidence type="ECO:0000256" key="2">
    <source>
        <dbReference type="ARBA" id="ARBA00022679"/>
    </source>
</evidence>
<proteinExistence type="inferred from homology"/>
<dbReference type="Pfam" id="PF26168">
    <property type="entry name" value="Glyco_transf_N"/>
    <property type="match status" value="1"/>
</dbReference>
<dbReference type="PANTHER" id="PTHR48044">
    <property type="entry name" value="GLYCOSYLTRANSFERASE"/>
    <property type="match status" value="1"/>
</dbReference>
<organism evidence="6 7">
    <name type="scientific">Ziziphus jujuba</name>
    <name type="common">Chinese jujube</name>
    <name type="synonym">Ziziphus sativa</name>
    <dbReference type="NCBI Taxonomy" id="326968"/>
    <lineage>
        <taxon>Eukaryota</taxon>
        <taxon>Viridiplantae</taxon>
        <taxon>Streptophyta</taxon>
        <taxon>Embryophyta</taxon>
        <taxon>Tracheophyta</taxon>
        <taxon>Spermatophyta</taxon>
        <taxon>Magnoliopsida</taxon>
        <taxon>eudicotyledons</taxon>
        <taxon>Gunneridae</taxon>
        <taxon>Pentapetalae</taxon>
        <taxon>rosids</taxon>
        <taxon>fabids</taxon>
        <taxon>Rosales</taxon>
        <taxon>Rhamnaceae</taxon>
        <taxon>Paliureae</taxon>
        <taxon>Ziziphus</taxon>
    </lineage>
</organism>
<feature type="domain" description="Glycosyltransferase N-terminal" evidence="5">
    <location>
        <begin position="9"/>
        <end position="136"/>
    </location>
</feature>
<dbReference type="CDD" id="cd03784">
    <property type="entry name" value="GT1_Gtf-like"/>
    <property type="match status" value="1"/>
</dbReference>
<dbReference type="InterPro" id="IPR002213">
    <property type="entry name" value="UDP_glucos_trans"/>
</dbReference>
<name>A0A6P3ZC90_ZIZJJ</name>
<dbReference type="Proteomes" id="UP001652623">
    <property type="component" value="Chromosome 8"/>
</dbReference>
<keyword evidence="2 3" id="KW-0808">Transferase</keyword>
<dbReference type="PROSITE" id="PS00375">
    <property type="entry name" value="UDPGT"/>
    <property type="match status" value="1"/>
</dbReference>
<dbReference type="InterPro" id="IPR058980">
    <property type="entry name" value="Glyco_transf_N"/>
</dbReference>
<dbReference type="GO" id="GO:1901137">
    <property type="term" value="P:carbohydrate derivative biosynthetic process"/>
    <property type="evidence" value="ECO:0007669"/>
    <property type="project" value="UniProtKB-ARBA"/>
</dbReference>
<evidence type="ECO:0000259" key="5">
    <source>
        <dbReference type="Pfam" id="PF26168"/>
    </source>
</evidence>
<dbReference type="GO" id="GO:0008194">
    <property type="term" value="F:UDP-glycosyltransferase activity"/>
    <property type="evidence" value="ECO:0007669"/>
    <property type="project" value="InterPro"/>
</dbReference>
<dbReference type="RefSeq" id="XP_015876309.3">
    <property type="nucleotide sequence ID" value="XM_016020823.4"/>
</dbReference>
<evidence type="ECO:0000313" key="7">
    <source>
        <dbReference type="RefSeq" id="XP_015876309.3"/>
    </source>
</evidence>
<dbReference type="SUPFAM" id="SSF53756">
    <property type="entry name" value="UDP-Glycosyltransferase/glycogen phosphorylase"/>
    <property type="match status" value="1"/>
</dbReference>
<dbReference type="InParanoid" id="A0A6P3ZC90"/>
<evidence type="ECO:0000313" key="6">
    <source>
        <dbReference type="Proteomes" id="UP001652623"/>
    </source>
</evidence>
<dbReference type="EC" id="2.4.1.-" evidence="4"/>
<gene>
    <name evidence="7" type="primary">LOC107412976</name>
</gene>
<keyword evidence="6" id="KW-1185">Reference proteome</keyword>
<dbReference type="AlphaFoldDB" id="A0A6P3ZC90"/>
<keyword evidence="3" id="KW-0328">Glycosyltransferase</keyword>
<dbReference type="GeneID" id="107412976"/>
<sequence length="446" mass="50755">MEDTRQRNNIRVLIFPWLAHGHITPFLELAKKLTQRNFHIYFCSTTVNLNSIKPKLVIDPKYSTCIELVELHLPSLPELPPHHHTTKGLSPHLLSTLHKSLDMSRPNFSNILETLKPDLLIHDFFPPWVPLVASSMNIPSVVFINSGANLMSCFLHGCKKNGYHDYPYPQIFPDDMETKIAKVLESASTDYETIFRFYDTCGDIMLVKSFKELDGKYMDHASHLLGKKLVPMGILVPDPEDNDEEGMDIINWLDRKERLSTVFVSFGSECYLSKEDIEEVAHGLELSKVNFIWVIRFPEGEKLKLEEALPNGFLEKVKEKGLVVENWASQMKILNHSSIGGFVSHCGWGSLTESIKFGVPIIATPMQFEQPWNARLIVECGIGLEVKRSINGGLQREDIAQVIKHVMVEKIGDDIRRKVKEMSDNIQRKGDGEIIDEVAKELIQLL</sequence>
<evidence type="ECO:0000256" key="4">
    <source>
        <dbReference type="RuleBase" id="RU362057"/>
    </source>
</evidence>
<dbReference type="Pfam" id="PF00201">
    <property type="entry name" value="UDPGT"/>
    <property type="match status" value="1"/>
</dbReference>
<evidence type="ECO:0000256" key="3">
    <source>
        <dbReference type="RuleBase" id="RU003718"/>
    </source>
</evidence>
<dbReference type="PANTHER" id="PTHR48044:SF29">
    <property type="entry name" value="GLYCOSYLTRANSFERASE"/>
    <property type="match status" value="1"/>
</dbReference>
<dbReference type="InterPro" id="IPR035595">
    <property type="entry name" value="UDP_glycos_trans_CS"/>
</dbReference>
<protein>
    <recommendedName>
        <fullName evidence="4">Glycosyltransferase</fullName>
        <ecNumber evidence="4">2.4.1.-</ecNumber>
    </recommendedName>
</protein>
<accession>A0A6P3ZC90</accession>
<reference evidence="7" key="1">
    <citation type="submission" date="2025-08" db="UniProtKB">
        <authorList>
            <consortium name="RefSeq"/>
        </authorList>
    </citation>
    <scope>IDENTIFICATION</scope>
    <source>
        <tissue evidence="7">Seedling</tissue>
    </source>
</reference>
<evidence type="ECO:0000256" key="1">
    <source>
        <dbReference type="ARBA" id="ARBA00009995"/>
    </source>
</evidence>
<comment type="similarity">
    <text evidence="1 3">Belongs to the UDP-glycosyltransferase family.</text>
</comment>
<dbReference type="Gene3D" id="3.40.50.2000">
    <property type="entry name" value="Glycogen Phosphorylase B"/>
    <property type="match status" value="2"/>
</dbReference>
<dbReference type="KEGG" id="zju:107412976"/>